<evidence type="ECO:0000313" key="12">
    <source>
        <dbReference type="Proteomes" id="UP000011116"/>
    </source>
</evidence>
<dbReference type="OrthoDB" id="680011at2759"/>
<feature type="domain" description="Disease resistance R13L4/SHOC-2-like LRR" evidence="10">
    <location>
        <begin position="710"/>
        <end position="955"/>
    </location>
</feature>
<dbReference type="InterPro" id="IPR042197">
    <property type="entry name" value="Apaf_helical"/>
</dbReference>
<dbReference type="Pfam" id="PF00931">
    <property type="entry name" value="NB-ARC"/>
    <property type="match status" value="1"/>
</dbReference>
<dbReference type="InterPro" id="IPR058922">
    <property type="entry name" value="WHD_DRP"/>
</dbReference>
<protein>
    <submittedName>
        <fullName evidence="11">Uncharacterized protein</fullName>
    </submittedName>
</protein>
<dbReference type="GO" id="GO:0043531">
    <property type="term" value="F:ADP binding"/>
    <property type="evidence" value="ECO:0007669"/>
    <property type="project" value="InterPro"/>
</dbReference>
<keyword evidence="5" id="KW-0611">Plant defense</keyword>
<dbReference type="InterPro" id="IPR036388">
    <property type="entry name" value="WH-like_DNA-bd_sf"/>
</dbReference>
<sequence>MVETVVSMARSMVRGAISVAASAAAAEVGLLVGVQKDIWFIKDELETIQAFLEIAETIKKKDVLLKVWAKQVRDLSYNIEDCLSEFMVHVESQFFLRRLMKLKDRHRIAMRIRDLKTRVEEVSIRNTRYNLIKTEASNTIDSADSYTEDIRNLSASNIDEADLVGFSKPKGELIELMDVNTKDGFAKVAFVVGMGGLGKTTLARKIFESKEDIVNNFSYRAWITVSQTFSKIEMLKDMIMQLFGNEELKKRLKQLEGKTVQVDDLATYLRKKLEDKRYFIVLDDVWSIDAWRWIKGIAFPISNIKGSRIMITTRNIGLHQGCTSQSLVYHLMPLQIDDATKLLLRKTGKIYKDIQNDEMRIMVNKIVNKCGCLPLAILTIGGMLAPKGVEMWESIYEQIPSELETNPTLEAMRMMVTLSYNHLPSHLKSCFLYLSIFPEDFVIKRRHLVDRWVAEGFVRARVGTTIEAVGASYFNELVNRSMIQPSRVNLEGIIKSCRVHDIMRDVMVSISRDENFVHLVEDTESGVVEGNYRHVAYHGSKCQNIGMGWTHARSLTMFGERPMEPSPSVCSTNMRMLRVLDLKNIQFRISQKDINNIGLLCHLKYVSFQKYSRIYAVPKCVRKLRGLQNLDIRKSYITSLPTEIGELHGLRSLRCSRRDYFPRLNKDYPMKCLMHTLRLPMLCTPLVNVDGRADVTAELHMACAGCFSRTNGVRVPAGIGNLKELQILEVVDIKQTDNKAVKELGKLTQLRKLSVVTGRFAKQKQKMLHLCSAIEKLPSLHSLSVEARYGGTLEWLHNVSSPPPLLKNLMLCGCLGENMSEWFGSLNHLVKIYLDGSCLKEDKITEMLGELPKLMLLSLESEAHAGEKLLFREESFQNLRKLCIAYPGELMEVRFKKGASPRMEMLELSYGDLESGIIGINHLPMLKQVSLGKKGRVANLGMLQAEVDAHPNNPMLQLKQDCSQHDLGDVFQGFDVVETEECSSQATNLSQDHDIGDDDFLSCISDEKDTS</sequence>
<evidence type="ECO:0000259" key="8">
    <source>
        <dbReference type="Pfam" id="PF18052"/>
    </source>
</evidence>
<evidence type="ECO:0000259" key="10">
    <source>
        <dbReference type="Pfam" id="PF23598"/>
    </source>
</evidence>
<dbReference type="InterPro" id="IPR041118">
    <property type="entry name" value="Rx_N"/>
</dbReference>
<dbReference type="Gene3D" id="1.20.5.4130">
    <property type="match status" value="1"/>
</dbReference>
<dbReference type="InterPro" id="IPR002182">
    <property type="entry name" value="NB-ARC"/>
</dbReference>
<keyword evidence="3" id="KW-0677">Repeat</keyword>
<dbReference type="Gene3D" id="1.10.10.10">
    <property type="entry name" value="Winged helix-like DNA-binding domain superfamily/Winged helix DNA-binding domain"/>
    <property type="match status" value="1"/>
</dbReference>
<evidence type="ECO:0000256" key="5">
    <source>
        <dbReference type="ARBA" id="ARBA00022821"/>
    </source>
</evidence>
<keyword evidence="12" id="KW-1185">Reference proteome</keyword>
<dbReference type="Gene3D" id="1.10.8.430">
    <property type="entry name" value="Helical domain of apoptotic protease-activating factors"/>
    <property type="match status" value="1"/>
</dbReference>
<dbReference type="PRINTS" id="PR00364">
    <property type="entry name" value="DISEASERSIST"/>
</dbReference>
<dbReference type="PANTHER" id="PTHR23155:SF963">
    <property type="entry name" value="OS06G0287000 PROTEIN"/>
    <property type="match status" value="1"/>
</dbReference>
<evidence type="ECO:0000313" key="11">
    <source>
        <dbReference type="EnsemblPlants" id="HORVU.MOREX.r3.UnG0786440.1"/>
    </source>
</evidence>
<dbReference type="EnsemblPlants" id="HORVU.MOREX.r3.UnG0786440.1">
    <property type="protein sequence ID" value="HORVU.MOREX.r3.UnG0786440.1"/>
    <property type="gene ID" value="HORVU.MOREX.r3.UnG0786440"/>
</dbReference>
<evidence type="ECO:0000259" key="7">
    <source>
        <dbReference type="Pfam" id="PF00931"/>
    </source>
</evidence>
<dbReference type="GO" id="GO:0002758">
    <property type="term" value="P:innate immune response-activating signaling pathway"/>
    <property type="evidence" value="ECO:0007669"/>
    <property type="project" value="UniProtKB-ARBA"/>
</dbReference>
<dbReference type="InterPro" id="IPR038005">
    <property type="entry name" value="RX-like_CC"/>
</dbReference>
<feature type="domain" description="Disease resistance R13L4/SHOC-2-like LRR" evidence="10">
    <location>
        <begin position="551"/>
        <end position="663"/>
    </location>
</feature>
<dbReference type="Gene3D" id="3.80.10.10">
    <property type="entry name" value="Ribonuclease Inhibitor"/>
    <property type="match status" value="1"/>
</dbReference>
<dbReference type="Pfam" id="PF23559">
    <property type="entry name" value="WHD_DRP"/>
    <property type="match status" value="1"/>
</dbReference>
<dbReference type="Gene3D" id="3.40.50.300">
    <property type="entry name" value="P-loop containing nucleotide triphosphate hydrolases"/>
    <property type="match status" value="1"/>
</dbReference>
<evidence type="ECO:0000259" key="9">
    <source>
        <dbReference type="Pfam" id="PF23559"/>
    </source>
</evidence>
<dbReference type="AlphaFoldDB" id="A0A8I6YJC3"/>
<dbReference type="SUPFAM" id="SSF52058">
    <property type="entry name" value="L domain-like"/>
    <property type="match status" value="1"/>
</dbReference>
<dbReference type="Gramene" id="HORVU.MOREX.r3.UnG0786440.1">
    <property type="protein sequence ID" value="HORVU.MOREX.r3.UnG0786440.1"/>
    <property type="gene ID" value="HORVU.MOREX.r3.UnG0786440"/>
</dbReference>
<keyword evidence="2" id="KW-0433">Leucine-rich repeat</keyword>
<keyword evidence="6" id="KW-0175">Coiled coil</keyword>
<evidence type="ECO:0000256" key="1">
    <source>
        <dbReference type="ARBA" id="ARBA00008894"/>
    </source>
</evidence>
<keyword evidence="4" id="KW-0547">Nucleotide-binding</keyword>
<proteinExistence type="inferred from homology"/>
<reference evidence="11" key="2">
    <citation type="submission" date="2022-01" db="UniProtKB">
        <authorList>
            <consortium name="EnsemblPlants"/>
        </authorList>
    </citation>
    <scope>IDENTIFICATION</scope>
    <source>
        <strain evidence="11">subsp. vulgare</strain>
    </source>
</reference>
<dbReference type="FunFam" id="1.10.10.10:FF:000322">
    <property type="entry name" value="Probable disease resistance protein At1g63360"/>
    <property type="match status" value="1"/>
</dbReference>
<accession>A0A8I6YJC3</accession>
<dbReference type="PANTHER" id="PTHR23155">
    <property type="entry name" value="DISEASE RESISTANCE PROTEIN RP"/>
    <property type="match status" value="1"/>
</dbReference>
<dbReference type="KEGG" id="hvg:123411360"/>
<dbReference type="SMR" id="A0A8I6YJC3"/>
<dbReference type="GeneID" id="123420722"/>
<evidence type="ECO:0000256" key="3">
    <source>
        <dbReference type="ARBA" id="ARBA00022737"/>
    </source>
</evidence>
<dbReference type="RefSeq" id="XP_044963353.1">
    <property type="nucleotide sequence ID" value="XM_045107418.1"/>
</dbReference>
<evidence type="ECO:0000256" key="4">
    <source>
        <dbReference type="ARBA" id="ARBA00022741"/>
    </source>
</evidence>
<evidence type="ECO:0000256" key="2">
    <source>
        <dbReference type="ARBA" id="ARBA00022614"/>
    </source>
</evidence>
<feature type="domain" description="Disease resistance protein winged helix" evidence="9">
    <location>
        <begin position="436"/>
        <end position="506"/>
    </location>
</feature>
<comment type="similarity">
    <text evidence="1">Belongs to the disease resistance NB-LRR family.</text>
</comment>
<dbReference type="InterPro" id="IPR032675">
    <property type="entry name" value="LRR_dom_sf"/>
</dbReference>
<dbReference type="GO" id="GO:0042742">
    <property type="term" value="P:defense response to bacterium"/>
    <property type="evidence" value="ECO:0007669"/>
    <property type="project" value="UniProtKB-ARBA"/>
</dbReference>
<reference evidence="11 12" key="1">
    <citation type="journal article" date="2012" name="Nature">
        <title>A physical, genetic and functional sequence assembly of the barley genome.</title>
        <authorList>
            <consortium name="The International Barley Genome Sequencing Consortium"/>
            <person name="Mayer K.F."/>
            <person name="Waugh R."/>
            <person name="Brown J.W."/>
            <person name="Schulman A."/>
            <person name="Langridge P."/>
            <person name="Platzer M."/>
            <person name="Fincher G.B."/>
            <person name="Muehlbauer G.J."/>
            <person name="Sato K."/>
            <person name="Close T.J."/>
            <person name="Wise R.P."/>
            <person name="Stein N."/>
        </authorList>
    </citation>
    <scope>NUCLEOTIDE SEQUENCE [LARGE SCALE GENOMIC DNA]</scope>
    <source>
        <strain evidence="11 12">cv. Morex</strain>
    </source>
</reference>
<dbReference type="InterPro" id="IPR027417">
    <property type="entry name" value="P-loop_NTPase"/>
</dbReference>
<dbReference type="Pfam" id="PF18052">
    <property type="entry name" value="Rx_N"/>
    <property type="match status" value="1"/>
</dbReference>
<dbReference type="SUPFAM" id="SSF52540">
    <property type="entry name" value="P-loop containing nucleoside triphosphate hydrolases"/>
    <property type="match status" value="1"/>
</dbReference>
<feature type="domain" description="Disease resistance N-terminal" evidence="8">
    <location>
        <begin position="13"/>
        <end position="93"/>
    </location>
</feature>
<dbReference type="CDD" id="cd14798">
    <property type="entry name" value="RX-CC_like"/>
    <property type="match status" value="1"/>
</dbReference>
<dbReference type="InterPro" id="IPR044974">
    <property type="entry name" value="Disease_R_plants"/>
</dbReference>
<dbReference type="InterPro" id="IPR055414">
    <property type="entry name" value="LRR_R13L4/SHOC2-like"/>
</dbReference>
<gene>
    <name evidence="11" type="primary">LOC123420722</name>
</gene>
<organism evidence="11 12">
    <name type="scientific">Hordeum vulgare subsp. vulgare</name>
    <name type="common">Domesticated barley</name>
    <dbReference type="NCBI Taxonomy" id="112509"/>
    <lineage>
        <taxon>Eukaryota</taxon>
        <taxon>Viridiplantae</taxon>
        <taxon>Streptophyta</taxon>
        <taxon>Embryophyta</taxon>
        <taxon>Tracheophyta</taxon>
        <taxon>Spermatophyta</taxon>
        <taxon>Magnoliopsida</taxon>
        <taxon>Liliopsida</taxon>
        <taxon>Poales</taxon>
        <taxon>Poaceae</taxon>
        <taxon>BOP clade</taxon>
        <taxon>Pooideae</taxon>
        <taxon>Triticodae</taxon>
        <taxon>Triticeae</taxon>
        <taxon>Hordeinae</taxon>
        <taxon>Hordeum</taxon>
    </lineage>
</organism>
<name>A0A8I6YJC3_HORVV</name>
<feature type="domain" description="NB-ARC" evidence="7">
    <location>
        <begin position="182"/>
        <end position="346"/>
    </location>
</feature>
<dbReference type="Proteomes" id="UP000011116">
    <property type="component" value="Unassembled WGS sequence"/>
</dbReference>
<evidence type="ECO:0000256" key="6">
    <source>
        <dbReference type="ARBA" id="ARBA00023054"/>
    </source>
</evidence>
<dbReference type="GO" id="GO:0009626">
    <property type="term" value="P:plant-type hypersensitive response"/>
    <property type="evidence" value="ECO:0007669"/>
    <property type="project" value="UniProtKB-ARBA"/>
</dbReference>
<dbReference type="Pfam" id="PF23598">
    <property type="entry name" value="LRR_14"/>
    <property type="match status" value="2"/>
</dbReference>
<dbReference type="KEGG" id="hvg:123420722"/>